<gene>
    <name evidence="4" type="ORF">JOF35_005546</name>
</gene>
<feature type="region of interest" description="Disordered" evidence="1">
    <location>
        <begin position="1"/>
        <end position="54"/>
    </location>
</feature>
<evidence type="ECO:0008006" key="6">
    <source>
        <dbReference type="Google" id="ProtNLM"/>
    </source>
</evidence>
<evidence type="ECO:0000313" key="4">
    <source>
        <dbReference type="EMBL" id="MDP9613208.1"/>
    </source>
</evidence>
<dbReference type="PANTHER" id="PTHR40763:SF4">
    <property type="entry name" value="DUF1707 DOMAIN-CONTAINING PROTEIN"/>
    <property type="match status" value="1"/>
</dbReference>
<evidence type="ECO:0000256" key="1">
    <source>
        <dbReference type="SAM" id="MobiDB-lite"/>
    </source>
</evidence>
<feature type="compositionally biased region" description="Polar residues" evidence="1">
    <location>
        <begin position="1"/>
        <end position="11"/>
    </location>
</feature>
<evidence type="ECO:0000259" key="2">
    <source>
        <dbReference type="Pfam" id="PF08044"/>
    </source>
</evidence>
<feature type="domain" description="DUF1707" evidence="2">
    <location>
        <begin position="62"/>
        <end position="114"/>
    </location>
</feature>
<dbReference type="Proteomes" id="UP001234880">
    <property type="component" value="Unassembled WGS sequence"/>
</dbReference>
<dbReference type="PANTHER" id="PTHR40763">
    <property type="entry name" value="MEMBRANE PROTEIN-RELATED"/>
    <property type="match status" value="1"/>
</dbReference>
<organism evidence="4 5">
    <name type="scientific">Streptomyces demainii</name>
    <dbReference type="NCBI Taxonomy" id="588122"/>
    <lineage>
        <taxon>Bacteria</taxon>
        <taxon>Bacillati</taxon>
        <taxon>Actinomycetota</taxon>
        <taxon>Actinomycetes</taxon>
        <taxon>Kitasatosporales</taxon>
        <taxon>Streptomycetaceae</taxon>
        <taxon>Streptomyces</taxon>
    </lineage>
</organism>
<feature type="domain" description="Cell wall-active antibiotics response LiaF-like C-terminal" evidence="3">
    <location>
        <begin position="152"/>
        <end position="223"/>
    </location>
</feature>
<dbReference type="InterPro" id="IPR012551">
    <property type="entry name" value="DUF1707_SHOCT-like"/>
</dbReference>
<dbReference type="Pfam" id="PF08044">
    <property type="entry name" value="DUF1707"/>
    <property type="match status" value="1"/>
</dbReference>
<protein>
    <recommendedName>
        <fullName evidence="6">DUF1707 domain-containing protein</fullName>
    </recommendedName>
</protein>
<accession>A0ABT9KXQ7</accession>
<evidence type="ECO:0000313" key="5">
    <source>
        <dbReference type="Proteomes" id="UP001234880"/>
    </source>
</evidence>
<feature type="compositionally biased region" description="Low complexity" evidence="1">
    <location>
        <begin position="20"/>
        <end position="54"/>
    </location>
</feature>
<dbReference type="EMBL" id="JAURUE010000002">
    <property type="protein sequence ID" value="MDP9613208.1"/>
    <property type="molecule type" value="Genomic_DNA"/>
</dbReference>
<reference evidence="4 5" key="1">
    <citation type="submission" date="2023-07" db="EMBL/GenBank/DDBJ databases">
        <title>Sequencing the genomes of 1000 actinobacteria strains.</title>
        <authorList>
            <person name="Klenk H.-P."/>
        </authorList>
    </citation>
    <scope>NUCLEOTIDE SEQUENCE [LARGE SCALE GENOMIC DNA]</scope>
    <source>
        <strain evidence="4 5">DSM 41600</strain>
    </source>
</reference>
<dbReference type="InterPro" id="IPR024425">
    <property type="entry name" value="LiaF-like_C"/>
</dbReference>
<dbReference type="Pfam" id="PF09922">
    <property type="entry name" value="LiaF-like_C"/>
    <property type="match status" value="1"/>
</dbReference>
<proteinExistence type="predicted"/>
<keyword evidence="5" id="KW-1185">Reference proteome</keyword>
<name>A0ABT9KXQ7_9ACTN</name>
<sequence>MDEQQPVSLTKSAPAPAPAPESARPSVSAPASVMAQPSVSAPAPVSDAAPVSASAPVARAELRASDADRDRVADVLREALAEGRLQPEEHAERIDAVYRAKTLGELEPLVRDLPAAPVRGAAPAGAHAAEADWPRAAPESENLMAIFGGSVRKGRWRVRRRTNALAVFGGVEIDLTEAVFEQQEIVIHVVAAFGGVDIKVPENVSLRSSGSGVFGGFDVKTYEAPDPDAPIVHISGFAVFGGVEAKPKRGKRLKNLRA</sequence>
<evidence type="ECO:0000259" key="3">
    <source>
        <dbReference type="Pfam" id="PF09922"/>
    </source>
</evidence>
<comment type="caution">
    <text evidence="4">The sequence shown here is derived from an EMBL/GenBank/DDBJ whole genome shotgun (WGS) entry which is preliminary data.</text>
</comment>